<keyword evidence="5" id="KW-0611">Plant defense</keyword>
<dbReference type="GO" id="GO:0042742">
    <property type="term" value="P:defense response to bacterium"/>
    <property type="evidence" value="ECO:0007669"/>
    <property type="project" value="UniProtKB-ARBA"/>
</dbReference>
<dbReference type="InterPro" id="IPR027417">
    <property type="entry name" value="P-loop_NTPase"/>
</dbReference>
<evidence type="ECO:0000313" key="12">
    <source>
        <dbReference type="EMBL" id="KAG2582262.1"/>
    </source>
</evidence>
<dbReference type="GO" id="GO:0005524">
    <property type="term" value="F:ATP binding"/>
    <property type="evidence" value="ECO:0007669"/>
    <property type="project" value="UniProtKB-KW"/>
</dbReference>
<feature type="domain" description="NB-ARC" evidence="8">
    <location>
        <begin position="168"/>
        <end position="332"/>
    </location>
</feature>
<dbReference type="GO" id="GO:0043531">
    <property type="term" value="F:ADP binding"/>
    <property type="evidence" value="ECO:0007669"/>
    <property type="project" value="InterPro"/>
</dbReference>
<dbReference type="InterPro" id="IPR002182">
    <property type="entry name" value="NB-ARC"/>
</dbReference>
<dbReference type="InterPro" id="IPR001611">
    <property type="entry name" value="Leu-rich_rpt"/>
</dbReference>
<evidence type="ECO:0000259" key="10">
    <source>
        <dbReference type="Pfam" id="PF23559"/>
    </source>
</evidence>
<dbReference type="Gene3D" id="3.40.50.300">
    <property type="entry name" value="P-loop containing nucleotide triphosphate hydrolases"/>
    <property type="match status" value="1"/>
</dbReference>
<comment type="similarity">
    <text evidence="1">Belongs to the disease resistance NB-LRR family.</text>
</comment>
<proteinExistence type="inferred from homology"/>
<evidence type="ECO:0000256" key="6">
    <source>
        <dbReference type="ARBA" id="ARBA00022840"/>
    </source>
</evidence>
<dbReference type="Gene3D" id="1.20.5.4130">
    <property type="match status" value="1"/>
</dbReference>
<evidence type="ECO:0000259" key="8">
    <source>
        <dbReference type="Pfam" id="PF00931"/>
    </source>
</evidence>
<feature type="domain" description="Disease resistance protein winged helix" evidence="10">
    <location>
        <begin position="421"/>
        <end position="498"/>
    </location>
</feature>
<dbReference type="GO" id="GO:0002758">
    <property type="term" value="P:innate immune response-activating signaling pathway"/>
    <property type="evidence" value="ECO:0007669"/>
    <property type="project" value="UniProtKB-ARBA"/>
</dbReference>
<name>A0A8T0R8Z0_PANVG</name>
<dbReference type="Gene3D" id="3.80.10.10">
    <property type="entry name" value="Ribonuclease Inhibitor"/>
    <property type="match status" value="3"/>
</dbReference>
<gene>
    <name evidence="12" type="ORF">PVAP13_6KG097700</name>
</gene>
<dbReference type="InterPro" id="IPR041118">
    <property type="entry name" value="Rx_N"/>
</dbReference>
<feature type="domain" description="Disease resistance R13L4/SHOC-2-like LRR" evidence="11">
    <location>
        <begin position="664"/>
        <end position="824"/>
    </location>
</feature>
<dbReference type="SUPFAM" id="SSF52540">
    <property type="entry name" value="P-loop containing nucleoside triphosphate hydrolases"/>
    <property type="match status" value="1"/>
</dbReference>
<dbReference type="PANTHER" id="PTHR36766:SF73">
    <property type="entry name" value="NB-ARC DOMAIN-CONTAINING PROTEIN"/>
    <property type="match status" value="1"/>
</dbReference>
<protein>
    <submittedName>
        <fullName evidence="12">Uncharacterized protein</fullName>
    </submittedName>
</protein>
<keyword evidence="3" id="KW-0677">Repeat</keyword>
<dbReference type="PANTHER" id="PTHR36766">
    <property type="entry name" value="PLANT BROAD-SPECTRUM MILDEW RESISTANCE PROTEIN RPW8"/>
    <property type="match status" value="1"/>
</dbReference>
<dbReference type="InterPro" id="IPR058922">
    <property type="entry name" value="WHD_DRP"/>
</dbReference>
<dbReference type="InterPro" id="IPR032675">
    <property type="entry name" value="LRR_dom_sf"/>
</dbReference>
<keyword evidence="2" id="KW-0433">Leucine-rich repeat</keyword>
<dbReference type="InterPro" id="IPR003591">
    <property type="entry name" value="Leu-rich_rpt_typical-subtyp"/>
</dbReference>
<evidence type="ECO:0000313" key="13">
    <source>
        <dbReference type="Proteomes" id="UP000823388"/>
    </source>
</evidence>
<dbReference type="AlphaFoldDB" id="A0A8T0R8Z0"/>
<dbReference type="InterPro" id="IPR055414">
    <property type="entry name" value="LRR_R13L4/SHOC2-like"/>
</dbReference>
<dbReference type="InterPro" id="IPR036388">
    <property type="entry name" value="WH-like_DNA-bd_sf"/>
</dbReference>
<evidence type="ECO:0000259" key="11">
    <source>
        <dbReference type="Pfam" id="PF23598"/>
    </source>
</evidence>
<accession>A0A8T0R8Z0</accession>
<sequence length="956" mass="108305">MLASPVLNMVVKEIGAVIGGQIKLQKDFTKDLKKMKMMLESVAAVMEDAERQSIEEREVQLWLKRLKDAMYGISDMLDEFEEDTQSAERKISLKMDLLQLASGCLSICPKIKLANRMKEMREELKVITDQHTSFMLRPGTITNELKITNTRATSSVMKDEELIVGRTNDKRDIMASLSEGNTGRITIFPIYGIGGIGKTTLAKMVFNDVQFKDYSHVWVYVSQTFDLNKIGNSIISQLLKEESQLTERQMIHNSLVELLAGKNILIVLDDLWEDNGSHLDDLKDMLKVGEHSRIVVIVTTRNEGVANKFQTIKPYKLAPLSNDSCWIVIKQKSSFDSRDDKHEVEQIGKDISVMCRGVALAAQSLGYMLKELMSDQWESVRKSNIWNVSALEYTDSVLSSLRLTYSYMPSHLKLCFAYCAIFPKGHKMVKDDLIHQWNSLGFIEETDIFSTEQLGEKYISQLLGLSFLEHSRLHNSATGVHHEDFTHVTMHDLVLDLARLVLVDEFIMGVNEQSNSDRRSCRYALCNDCSKKLESHTDYPTKIRALRFLDCGRIELHKDAFSSAKYLRVLDLSECIIQRLPDSIGQLKQLRYLNAPWVQHHMIPNCITKLFKLTYLSLCGSSALMALPDSIGHMESLMHLNLSGCSGLEELPESFGKLKQLVHLDLSNCSNLTVVVESLQTLTNLEYLDLSYSWNIRELSGHLGSFMKLKHLNLSGCREIEDFSRSFGNLKSLMHLDLSHCDQVKGLPEALGSLTKLQYLNLSHCGCIGGNEMAEALGNLTTLRHLYLSGFLDTTCDDESTIFTFLECISTLSNLEHLDLSCNKLYHIPECFGSLSKLCTLDLSSCSGSVPENMVQMDSLKVVYAKNGYLTVPYFELPLGDTNGGSLSLFQSAKVFDVKICGFEKVKSVEVKRVKLFRNELKHLTLEWVCCHRVVENDKVLDCLQPSRFIQRQYYI</sequence>
<dbReference type="Pfam" id="PF23559">
    <property type="entry name" value="WHD_DRP"/>
    <property type="match status" value="1"/>
</dbReference>
<dbReference type="Pfam" id="PF23598">
    <property type="entry name" value="LRR_14"/>
    <property type="match status" value="1"/>
</dbReference>
<dbReference type="Pfam" id="PF18052">
    <property type="entry name" value="Rx_N"/>
    <property type="match status" value="1"/>
</dbReference>
<dbReference type="SMART" id="SM00367">
    <property type="entry name" value="LRR_CC"/>
    <property type="match status" value="4"/>
</dbReference>
<dbReference type="SUPFAM" id="SSF52058">
    <property type="entry name" value="L domain-like"/>
    <property type="match status" value="1"/>
</dbReference>
<dbReference type="PRINTS" id="PR00364">
    <property type="entry name" value="DISEASERSIST"/>
</dbReference>
<dbReference type="EMBL" id="CM029047">
    <property type="protein sequence ID" value="KAG2582262.1"/>
    <property type="molecule type" value="Genomic_DNA"/>
</dbReference>
<keyword evidence="4" id="KW-0547">Nucleotide-binding</keyword>
<dbReference type="InterPro" id="IPR006553">
    <property type="entry name" value="Leu-rich_rpt_Cys-con_subtyp"/>
</dbReference>
<dbReference type="GO" id="GO:0009626">
    <property type="term" value="P:plant-type hypersensitive response"/>
    <property type="evidence" value="ECO:0007669"/>
    <property type="project" value="UniProtKB-ARBA"/>
</dbReference>
<dbReference type="Pfam" id="PF00931">
    <property type="entry name" value="NB-ARC"/>
    <property type="match status" value="1"/>
</dbReference>
<dbReference type="PROSITE" id="PS51450">
    <property type="entry name" value="LRR"/>
    <property type="match status" value="1"/>
</dbReference>
<dbReference type="FunFam" id="1.10.10.10:FF:000322">
    <property type="entry name" value="Probable disease resistance protein At1g63360"/>
    <property type="match status" value="1"/>
</dbReference>
<evidence type="ECO:0000256" key="3">
    <source>
        <dbReference type="ARBA" id="ARBA00022737"/>
    </source>
</evidence>
<evidence type="ECO:0000256" key="4">
    <source>
        <dbReference type="ARBA" id="ARBA00022741"/>
    </source>
</evidence>
<keyword evidence="7" id="KW-0175">Coiled coil</keyword>
<reference evidence="12" key="1">
    <citation type="submission" date="2020-05" db="EMBL/GenBank/DDBJ databases">
        <title>WGS assembly of Panicum virgatum.</title>
        <authorList>
            <person name="Lovell J.T."/>
            <person name="Jenkins J."/>
            <person name="Shu S."/>
            <person name="Juenger T.E."/>
            <person name="Schmutz J."/>
        </authorList>
    </citation>
    <scope>NUCLEOTIDE SEQUENCE</scope>
    <source>
        <strain evidence="12">AP13</strain>
    </source>
</reference>
<feature type="domain" description="Disease resistance N-terminal" evidence="9">
    <location>
        <begin position="6"/>
        <end position="88"/>
    </location>
</feature>
<dbReference type="Gene3D" id="1.10.10.10">
    <property type="entry name" value="Winged helix-like DNA-binding domain superfamily/Winged helix DNA-binding domain"/>
    <property type="match status" value="1"/>
</dbReference>
<evidence type="ECO:0000256" key="1">
    <source>
        <dbReference type="ARBA" id="ARBA00008894"/>
    </source>
</evidence>
<keyword evidence="6" id="KW-0067">ATP-binding</keyword>
<evidence type="ECO:0000256" key="7">
    <source>
        <dbReference type="ARBA" id="ARBA00023054"/>
    </source>
</evidence>
<dbReference type="Pfam" id="PF00560">
    <property type="entry name" value="LRR_1"/>
    <property type="match status" value="1"/>
</dbReference>
<keyword evidence="13" id="KW-1185">Reference proteome</keyword>
<evidence type="ECO:0000256" key="5">
    <source>
        <dbReference type="ARBA" id="ARBA00022821"/>
    </source>
</evidence>
<comment type="caution">
    <text evidence="12">The sequence shown here is derived from an EMBL/GenBank/DDBJ whole genome shotgun (WGS) entry which is preliminary data.</text>
</comment>
<evidence type="ECO:0000259" key="9">
    <source>
        <dbReference type="Pfam" id="PF18052"/>
    </source>
</evidence>
<evidence type="ECO:0000256" key="2">
    <source>
        <dbReference type="ARBA" id="ARBA00022614"/>
    </source>
</evidence>
<dbReference type="SMART" id="SM00369">
    <property type="entry name" value="LRR_TYP"/>
    <property type="match status" value="4"/>
</dbReference>
<dbReference type="Proteomes" id="UP000823388">
    <property type="component" value="Chromosome 6K"/>
</dbReference>
<organism evidence="12 13">
    <name type="scientific">Panicum virgatum</name>
    <name type="common">Blackwell switchgrass</name>
    <dbReference type="NCBI Taxonomy" id="38727"/>
    <lineage>
        <taxon>Eukaryota</taxon>
        <taxon>Viridiplantae</taxon>
        <taxon>Streptophyta</taxon>
        <taxon>Embryophyta</taxon>
        <taxon>Tracheophyta</taxon>
        <taxon>Spermatophyta</taxon>
        <taxon>Magnoliopsida</taxon>
        <taxon>Liliopsida</taxon>
        <taxon>Poales</taxon>
        <taxon>Poaceae</taxon>
        <taxon>PACMAD clade</taxon>
        <taxon>Panicoideae</taxon>
        <taxon>Panicodae</taxon>
        <taxon>Paniceae</taxon>
        <taxon>Panicinae</taxon>
        <taxon>Panicum</taxon>
        <taxon>Panicum sect. Hiantes</taxon>
    </lineage>
</organism>